<accession>A0A0F9M5M6</accession>
<sequence length="49" mass="5505">MDKEDIKTIQEISEHVCPACGLDSDCGETPEDCYRIHAVVDILKERGNK</sequence>
<dbReference type="EMBL" id="LAZR01005312">
    <property type="protein sequence ID" value="KKN00979.1"/>
    <property type="molecule type" value="Genomic_DNA"/>
</dbReference>
<protein>
    <submittedName>
        <fullName evidence="1">Uncharacterized protein</fullName>
    </submittedName>
</protein>
<reference evidence="1" key="1">
    <citation type="journal article" date="2015" name="Nature">
        <title>Complex archaea that bridge the gap between prokaryotes and eukaryotes.</title>
        <authorList>
            <person name="Spang A."/>
            <person name="Saw J.H."/>
            <person name="Jorgensen S.L."/>
            <person name="Zaremba-Niedzwiedzka K."/>
            <person name="Martijn J."/>
            <person name="Lind A.E."/>
            <person name="van Eijk R."/>
            <person name="Schleper C."/>
            <person name="Guy L."/>
            <person name="Ettema T.J."/>
        </authorList>
    </citation>
    <scope>NUCLEOTIDE SEQUENCE</scope>
</reference>
<dbReference type="AlphaFoldDB" id="A0A0F9M5M6"/>
<proteinExistence type="predicted"/>
<comment type="caution">
    <text evidence="1">The sequence shown here is derived from an EMBL/GenBank/DDBJ whole genome shotgun (WGS) entry which is preliminary data.</text>
</comment>
<evidence type="ECO:0000313" key="1">
    <source>
        <dbReference type="EMBL" id="KKN00979.1"/>
    </source>
</evidence>
<organism evidence="1">
    <name type="scientific">marine sediment metagenome</name>
    <dbReference type="NCBI Taxonomy" id="412755"/>
    <lineage>
        <taxon>unclassified sequences</taxon>
        <taxon>metagenomes</taxon>
        <taxon>ecological metagenomes</taxon>
    </lineage>
</organism>
<name>A0A0F9M5M6_9ZZZZ</name>
<gene>
    <name evidence="1" type="ORF">LCGC14_1132410</name>
</gene>